<feature type="domain" description="SpoVT-AbrB" evidence="1">
    <location>
        <begin position="14"/>
        <end position="60"/>
    </location>
</feature>
<dbReference type="GO" id="GO:0003677">
    <property type="term" value="F:DNA binding"/>
    <property type="evidence" value="ECO:0007669"/>
    <property type="project" value="InterPro"/>
</dbReference>
<gene>
    <name evidence="2" type="ORF">ENV14_01590</name>
</gene>
<accession>A0A7C4BB57</accession>
<evidence type="ECO:0000313" key="2">
    <source>
        <dbReference type="EMBL" id="HGI87081.1"/>
    </source>
</evidence>
<proteinExistence type="predicted"/>
<dbReference type="InterPro" id="IPR026022">
    <property type="entry name" value="PhoU_dom"/>
</dbReference>
<dbReference type="SMART" id="SM00966">
    <property type="entry name" value="SpoVT_AbrB"/>
    <property type="match status" value="1"/>
</dbReference>
<dbReference type="InterPro" id="IPR037914">
    <property type="entry name" value="SpoVT-AbrB_sf"/>
</dbReference>
<dbReference type="Pfam" id="PF04014">
    <property type="entry name" value="MazE_antitoxin"/>
    <property type="match status" value="1"/>
</dbReference>
<organism evidence="2">
    <name type="scientific">Ignisphaera aggregans</name>
    <dbReference type="NCBI Taxonomy" id="334771"/>
    <lineage>
        <taxon>Archaea</taxon>
        <taxon>Thermoproteota</taxon>
        <taxon>Thermoprotei</taxon>
        <taxon>Desulfurococcales</taxon>
        <taxon>Desulfurococcaceae</taxon>
        <taxon>Ignisphaera</taxon>
    </lineage>
</organism>
<name>A0A7C4BB57_9CREN</name>
<dbReference type="Gene3D" id="1.20.58.220">
    <property type="entry name" value="Phosphate transport system protein phou homolog 2, domain 2"/>
    <property type="match status" value="1"/>
</dbReference>
<comment type="caution">
    <text evidence="2">The sequence shown here is derived from an EMBL/GenBank/DDBJ whole genome shotgun (WGS) entry which is preliminary data.</text>
</comment>
<dbReference type="EMBL" id="DTFF01000013">
    <property type="protein sequence ID" value="HGI87081.1"/>
    <property type="molecule type" value="Genomic_DNA"/>
</dbReference>
<dbReference type="InterPro" id="IPR038078">
    <property type="entry name" value="PhoU-like_sf"/>
</dbReference>
<dbReference type="AlphaFoldDB" id="A0A7C4BB57"/>
<dbReference type="SUPFAM" id="SSF89447">
    <property type="entry name" value="AbrB/MazE/MraZ-like"/>
    <property type="match status" value="1"/>
</dbReference>
<dbReference type="Pfam" id="PF01895">
    <property type="entry name" value="PhoU"/>
    <property type="match status" value="1"/>
</dbReference>
<dbReference type="InterPro" id="IPR007159">
    <property type="entry name" value="SpoVT-AbrB_dom"/>
</dbReference>
<evidence type="ECO:0000259" key="1">
    <source>
        <dbReference type="SMART" id="SM00966"/>
    </source>
</evidence>
<reference evidence="2" key="1">
    <citation type="journal article" date="2020" name="mSystems">
        <title>Genome- and Community-Level Interaction Insights into Carbon Utilization and Element Cycling Functions of Hydrothermarchaeota in Hydrothermal Sediment.</title>
        <authorList>
            <person name="Zhou Z."/>
            <person name="Liu Y."/>
            <person name="Xu W."/>
            <person name="Pan J."/>
            <person name="Luo Z.H."/>
            <person name="Li M."/>
        </authorList>
    </citation>
    <scope>NUCLEOTIDE SEQUENCE [LARGE SCALE GENOMIC DNA]</scope>
    <source>
        <strain evidence="2">SpSt-732</strain>
    </source>
</reference>
<sequence>MSLSKIVETRKVQKFGKSTLMVSLPSEWVKFVDLKPSDTVVMEVRDDGALIIVPQKLAEKGIREKEARIVVSKNTNEALLQRSIYTLYVIGYDKIVIECSDGVLLPQLISSIRAMVRMLIGSEIVEQSNNKIVIHNFVDTERYSVDGLVQRMILTIKSMLEHLITSIKEGSMEHLKEVTELEFEMDRVHALAIRYVYVLNVQKSSHFITEYRVLITTLEDIGDALAQAALILSEKSGLLDIAKAVVSERLEELKMHLEYTLDIVLQAIMRGDPYIASRAADLAAEAMKFVSRLETEVISTYKTSEEYLLMKSFFEKLMVMCYSVQAAAEVVFDIVVSRKGGMLDISEGV</sequence>
<dbReference type="SUPFAM" id="SSF109755">
    <property type="entry name" value="PhoU-like"/>
    <property type="match status" value="1"/>
</dbReference>
<protein>
    <submittedName>
        <fullName evidence="2">Phosphate uptake regulator PhoU</fullName>
    </submittedName>
</protein>